<dbReference type="Ensembl" id="ENSTGUT00000005900.2">
    <property type="protein sequence ID" value="ENSTGUP00000005841.2"/>
    <property type="gene ID" value="ENSTGUG00000005681.2"/>
</dbReference>
<dbReference type="GO" id="GO:0002088">
    <property type="term" value="P:lens development in camera-type eye"/>
    <property type="evidence" value="ECO:0007669"/>
    <property type="project" value="TreeGrafter"/>
</dbReference>
<evidence type="ECO:0000259" key="8">
    <source>
        <dbReference type="PROSITE" id="PS50915"/>
    </source>
</evidence>
<dbReference type="OrthoDB" id="8688215at2759"/>
<reference evidence="9 10" key="1">
    <citation type="journal article" date="2010" name="Nature">
        <title>The genome of a songbird.</title>
        <authorList>
            <person name="Warren W.C."/>
            <person name="Clayton D.F."/>
            <person name="Ellegren H."/>
            <person name="Arnold A.P."/>
            <person name="Hillier L.W."/>
            <person name="Kunstner A."/>
            <person name="Searle S."/>
            <person name="White S."/>
            <person name="Vilella A.J."/>
            <person name="Fairley S."/>
            <person name="Heger A."/>
            <person name="Kong L."/>
            <person name="Ponting C.P."/>
            <person name="Jarvis E.D."/>
            <person name="Mello C.V."/>
            <person name="Minx P."/>
            <person name="Lovell P."/>
            <person name="Velho T.A."/>
            <person name="Ferris M."/>
            <person name="Balakrishnan C.N."/>
            <person name="Sinha S."/>
            <person name="Blatti C."/>
            <person name="London S.E."/>
            <person name="Li Y."/>
            <person name="Lin Y.C."/>
            <person name="George J."/>
            <person name="Sweedler J."/>
            <person name="Southey B."/>
            <person name="Gunaratne P."/>
            <person name="Watson M."/>
            <person name="Nam K."/>
            <person name="Backstrom N."/>
            <person name="Smeds L."/>
            <person name="Nabholz B."/>
            <person name="Itoh Y."/>
            <person name="Whitney O."/>
            <person name="Pfenning A.R."/>
            <person name="Howard J."/>
            <person name="Volker M."/>
            <person name="Skinner B.M."/>
            <person name="Griffin D.K."/>
            <person name="Ye L."/>
            <person name="McLaren W.M."/>
            <person name="Flicek P."/>
            <person name="Quesada V."/>
            <person name="Velasco G."/>
            <person name="Lopez-Otin C."/>
            <person name="Puente X.S."/>
            <person name="Olender T."/>
            <person name="Lancet D."/>
            <person name="Smit A.F."/>
            <person name="Hubley R."/>
            <person name="Konkel M.K."/>
            <person name="Walker J.A."/>
            <person name="Batzer M.A."/>
            <person name="Gu W."/>
            <person name="Pollock D.D."/>
            <person name="Chen L."/>
            <person name="Cheng Z."/>
            <person name="Eichler E.E."/>
            <person name="Stapley J."/>
            <person name="Slate J."/>
            <person name="Ekblom R."/>
            <person name="Birkhead T."/>
            <person name="Burke T."/>
            <person name="Burt D."/>
            <person name="Scharff C."/>
            <person name="Adam I."/>
            <person name="Richard H."/>
            <person name="Sultan M."/>
            <person name="Soldatov A."/>
            <person name="Lehrach H."/>
            <person name="Edwards S.V."/>
            <person name="Yang S.P."/>
            <person name="Li X."/>
            <person name="Graves T."/>
            <person name="Fulton L."/>
            <person name="Nelson J."/>
            <person name="Chinwalla A."/>
            <person name="Hou S."/>
            <person name="Mardis E.R."/>
            <person name="Wilson R.K."/>
        </authorList>
    </citation>
    <scope>NUCLEOTIDE SEQUENCE [LARGE SCALE GENOMIC DNA]</scope>
</reference>
<name>H0Z5J5_TAEGU</name>
<evidence type="ECO:0000256" key="6">
    <source>
        <dbReference type="ARBA" id="ARBA00040560"/>
    </source>
</evidence>
<dbReference type="FunFam" id="2.60.20.10:FF:000002">
    <property type="entry name" value="Crystallin, beta B2"/>
    <property type="match status" value="1"/>
</dbReference>
<dbReference type="HOGENOM" id="CLU_081883_0_0_1"/>
<keyword evidence="4" id="KW-0677">Repeat</keyword>
<organism evidence="9 10">
    <name type="scientific">Taeniopygia guttata</name>
    <name type="common">Zebra finch</name>
    <name type="synonym">Poephila guttata</name>
    <dbReference type="NCBI Taxonomy" id="59729"/>
    <lineage>
        <taxon>Eukaryota</taxon>
        <taxon>Metazoa</taxon>
        <taxon>Chordata</taxon>
        <taxon>Craniata</taxon>
        <taxon>Vertebrata</taxon>
        <taxon>Euteleostomi</taxon>
        <taxon>Archelosauria</taxon>
        <taxon>Archosauria</taxon>
        <taxon>Dinosauria</taxon>
        <taxon>Saurischia</taxon>
        <taxon>Theropoda</taxon>
        <taxon>Coelurosauria</taxon>
        <taxon>Aves</taxon>
        <taxon>Neognathae</taxon>
        <taxon>Neoaves</taxon>
        <taxon>Telluraves</taxon>
        <taxon>Australaves</taxon>
        <taxon>Passeriformes</taxon>
        <taxon>Passeroidea</taxon>
        <taxon>Estrildidae</taxon>
        <taxon>Estrildinae</taxon>
        <taxon>Taeniopygia</taxon>
    </lineage>
</organism>
<keyword evidence="3" id="KW-0273">Eye lens protein</keyword>
<keyword evidence="10" id="KW-1185">Reference proteome</keyword>
<evidence type="ECO:0000256" key="1">
    <source>
        <dbReference type="ARBA" id="ARBA00003689"/>
    </source>
</evidence>
<accession>H0Z5J5</accession>
<dbReference type="Gene3D" id="2.60.20.10">
    <property type="entry name" value="Crystallins"/>
    <property type="match status" value="2"/>
</dbReference>
<evidence type="ECO:0000313" key="10">
    <source>
        <dbReference type="Proteomes" id="UP000007754"/>
    </source>
</evidence>
<dbReference type="PROSITE" id="PS50915">
    <property type="entry name" value="CRYSTALLIN_BETA_GAMMA"/>
    <property type="match status" value="4"/>
</dbReference>
<reference evidence="9" key="2">
    <citation type="submission" date="2025-08" db="UniProtKB">
        <authorList>
            <consortium name="Ensembl"/>
        </authorList>
    </citation>
    <scope>IDENTIFICATION</scope>
</reference>
<dbReference type="PANTHER" id="PTHR11818">
    <property type="entry name" value="BETA/GAMMA CRYSTALLIN"/>
    <property type="match status" value="1"/>
</dbReference>
<dbReference type="FunFam" id="2.60.20.10:FF:000004">
    <property type="entry name" value="Crystallin beta A4"/>
    <property type="match status" value="1"/>
</dbReference>
<feature type="domain" description="Beta/gamma crystallin 'Greek key'" evidence="8">
    <location>
        <begin position="194"/>
        <end position="240"/>
    </location>
</feature>
<dbReference type="InterPro" id="IPR011024">
    <property type="entry name" value="G_crystallin-like"/>
</dbReference>
<dbReference type="FunCoup" id="H0Z5J5">
    <property type="interactions" value="10"/>
</dbReference>
<feature type="domain" description="Beta/gamma crystallin 'Greek key'" evidence="8">
    <location>
        <begin position="247"/>
        <end position="288"/>
    </location>
</feature>
<evidence type="ECO:0000256" key="3">
    <source>
        <dbReference type="ARBA" id="ARBA00022613"/>
    </source>
</evidence>
<comment type="similarity">
    <text evidence="2">Belongs to the beta/gamma-crystallin family.</text>
</comment>
<dbReference type="CTD" id="1412"/>
<dbReference type="InterPro" id="IPR001064">
    <property type="entry name" value="Beta/gamma_crystallin"/>
</dbReference>
<dbReference type="GO" id="GO:0005212">
    <property type="term" value="F:structural constituent of eye lens"/>
    <property type="evidence" value="ECO:0007669"/>
    <property type="project" value="UniProtKB-KW"/>
</dbReference>
<comment type="function">
    <text evidence="1">Crystallins are the dominant structural components of the vertebrate eye lens.</text>
</comment>
<gene>
    <name evidence="9" type="primary">CRYBA2</name>
</gene>
<reference evidence="9" key="3">
    <citation type="submission" date="2025-09" db="UniProtKB">
        <authorList>
            <consortium name="Ensembl"/>
        </authorList>
    </citation>
    <scope>IDENTIFICATION</scope>
</reference>
<dbReference type="Proteomes" id="UP000007754">
    <property type="component" value="Chromosome 7"/>
</dbReference>
<dbReference type="GO" id="GO:0007601">
    <property type="term" value="P:visual perception"/>
    <property type="evidence" value="ECO:0007669"/>
    <property type="project" value="TreeGrafter"/>
</dbReference>
<dbReference type="SMART" id="SM00247">
    <property type="entry name" value="XTALbg"/>
    <property type="match status" value="2"/>
</dbReference>
<feature type="domain" description="Beta/gamma crystallin 'Greek key'" evidence="8">
    <location>
        <begin position="154"/>
        <end position="193"/>
    </location>
</feature>
<dbReference type="STRING" id="59729.ENSTGUP00000005841"/>
<feature type="domain" description="Beta/gamma crystallin 'Greek key'" evidence="8">
    <location>
        <begin position="289"/>
        <end position="337"/>
    </location>
</feature>
<proteinExistence type="inferred from homology"/>
<protein>
    <recommendedName>
        <fullName evidence="6">Beta-crystallin A2</fullName>
    </recommendedName>
    <alternativeName>
        <fullName evidence="7">Beta-A2 crystallin</fullName>
    </alternativeName>
</protein>
<evidence type="ECO:0000256" key="7">
    <source>
        <dbReference type="ARBA" id="ARBA00042193"/>
    </source>
</evidence>
<dbReference type="PRINTS" id="PR01367">
    <property type="entry name" value="BGCRYSTALLIN"/>
</dbReference>
<sequence length="338" mass="38344">MEEPGRSAPGLHLRLHLSCGHCRPPAVGTVPPYPDNSWSHRRELRRKTEAVLGTSHREMGHCKFPLQLGVHWTENPQHRRKGNGKCPPASLGGQGASGVGCVRAAPRASQAQQQAVGWLAADGGHLPWGDTWGSASSRVTRMTSSEAMDTLGQYKITVWEEENFQGKRCEFLMECPSIMERGFRKIRSIKVESGPWVGFEYPEYQGQQFILEKGDYPRWEAWSGNSGYRTEHLLSFRPVKCANHNDSKVILYEAENFQGHKFELSDDYPSLQAMGWGNKEVASIKVNAGAWVAYQYPGYRGYQYVLERDRQNGEFKKYNEYSSQAHTNQIQSIRRVQH</sequence>
<dbReference type="InterPro" id="IPR050252">
    <property type="entry name" value="Beta/Gamma-Crystallin"/>
</dbReference>
<evidence type="ECO:0000256" key="4">
    <source>
        <dbReference type="ARBA" id="ARBA00022737"/>
    </source>
</evidence>
<comment type="subunit">
    <text evidence="5">Homo/heterodimer, or complexes of higher-order. The structure of beta-crystallin oligomers seems to be stabilized through interactions between the N-terminal arms.</text>
</comment>
<evidence type="ECO:0000313" key="9">
    <source>
        <dbReference type="Ensembl" id="ENSTGUP00000005841.2"/>
    </source>
</evidence>
<dbReference type="AlphaFoldDB" id="H0Z5J5"/>
<dbReference type="SUPFAM" id="SSF49695">
    <property type="entry name" value="gamma-Crystallin-like"/>
    <property type="match status" value="1"/>
</dbReference>
<dbReference type="InParanoid" id="H0Z5J5"/>
<dbReference type="PANTHER" id="PTHR11818:SF7">
    <property type="entry name" value="BETA-CRYSTALLIN A2"/>
    <property type="match status" value="1"/>
</dbReference>
<evidence type="ECO:0000256" key="2">
    <source>
        <dbReference type="ARBA" id="ARBA00009646"/>
    </source>
</evidence>
<evidence type="ECO:0000256" key="5">
    <source>
        <dbReference type="ARBA" id="ARBA00025922"/>
    </source>
</evidence>
<dbReference type="Pfam" id="PF00030">
    <property type="entry name" value="Crystall"/>
    <property type="match status" value="2"/>
</dbReference>
<dbReference type="GeneTree" id="ENSGT00940000160306"/>
<dbReference type="KEGG" id="tgu:100220766"/>